<protein>
    <submittedName>
        <fullName evidence="7">C1GALT1</fullName>
        <ecNumber evidence="7">2.4.1.122</ecNumber>
    </submittedName>
</protein>
<proteinExistence type="inferred from homology"/>
<dbReference type="Gene3D" id="3.90.550.50">
    <property type="match status" value="1"/>
</dbReference>
<accession>A0A7R8CF92</accession>
<dbReference type="OrthoDB" id="414175at2759"/>
<evidence type="ECO:0000256" key="3">
    <source>
        <dbReference type="ARBA" id="ARBA00022692"/>
    </source>
</evidence>
<comment type="subcellular location">
    <subcellularLocation>
        <location evidence="1">Membrane</location>
        <topology evidence="1">Single-pass type II membrane protein</topology>
    </subcellularLocation>
</comment>
<keyword evidence="7" id="KW-0808">Transferase</keyword>
<dbReference type="EMBL" id="HG994580">
    <property type="protein sequence ID" value="CAF2758549.1"/>
    <property type="molecule type" value="Genomic_DNA"/>
</dbReference>
<keyword evidence="7" id="KW-0328">Glycosyltransferase</keyword>
<comment type="similarity">
    <text evidence="2">Belongs to the glycosyltransferase 31 family. Beta3-Gal-T subfamily.</text>
</comment>
<keyword evidence="8" id="KW-1185">Reference proteome</keyword>
<dbReference type="GO" id="GO:0016263">
    <property type="term" value="F:glycoprotein-N-acetylgalactosamine 3-beta-galactosyltransferase activity"/>
    <property type="evidence" value="ECO:0007669"/>
    <property type="project" value="UniProtKB-EC"/>
</dbReference>
<dbReference type="GO" id="GO:0016020">
    <property type="term" value="C:membrane"/>
    <property type="evidence" value="ECO:0007669"/>
    <property type="project" value="UniProtKB-SubCell"/>
</dbReference>
<keyword evidence="3" id="KW-0812">Transmembrane</keyword>
<evidence type="ECO:0000256" key="1">
    <source>
        <dbReference type="ARBA" id="ARBA00004606"/>
    </source>
</evidence>
<organism evidence="7 8">
    <name type="scientific">Lepeophtheirus salmonis</name>
    <name type="common">Salmon louse</name>
    <name type="synonym">Caligus salmonis</name>
    <dbReference type="NCBI Taxonomy" id="72036"/>
    <lineage>
        <taxon>Eukaryota</taxon>
        <taxon>Metazoa</taxon>
        <taxon>Ecdysozoa</taxon>
        <taxon>Arthropoda</taxon>
        <taxon>Crustacea</taxon>
        <taxon>Multicrustacea</taxon>
        <taxon>Hexanauplia</taxon>
        <taxon>Copepoda</taxon>
        <taxon>Siphonostomatoida</taxon>
        <taxon>Caligidae</taxon>
        <taxon>Lepeophtheirus</taxon>
    </lineage>
</organism>
<evidence type="ECO:0000256" key="5">
    <source>
        <dbReference type="ARBA" id="ARBA00022989"/>
    </source>
</evidence>
<dbReference type="PANTHER" id="PTHR23033">
    <property type="entry name" value="BETA1,3-GALACTOSYLTRANSFERASE"/>
    <property type="match status" value="1"/>
</dbReference>
<dbReference type="InterPro" id="IPR026050">
    <property type="entry name" value="C1GALT1/C1GALT1_chp1"/>
</dbReference>
<evidence type="ECO:0000256" key="2">
    <source>
        <dbReference type="ARBA" id="ARBA00006462"/>
    </source>
</evidence>
<dbReference type="EC" id="2.4.1.122" evidence="7"/>
<dbReference type="Proteomes" id="UP000675881">
    <property type="component" value="Chromosome 1"/>
</dbReference>
<evidence type="ECO:0000313" key="8">
    <source>
        <dbReference type="Proteomes" id="UP000675881"/>
    </source>
</evidence>
<reference evidence="7" key="1">
    <citation type="submission" date="2021-02" db="EMBL/GenBank/DDBJ databases">
        <authorList>
            <person name="Bekaert M."/>
        </authorList>
    </citation>
    <scope>NUCLEOTIDE SEQUENCE</scope>
    <source>
        <strain evidence="7">IoA-00</strain>
    </source>
</reference>
<sequence>MLVDKNVKPTDPIWFGNHFRLFTELGYMAGGGYVLSRESARRFVKLGLEIKDQNQCRTASDNGFEDLEMGRCLGSLGVVPGDSRDEYGRARIFWYWKYIKHPQYFGHPGCCSDRTVSYHYVTTKNIYLYDYLMYSAFVRGENNQKRTPPLPETLIQNINVDWKAIRG</sequence>
<keyword evidence="5" id="KW-1133">Transmembrane helix</keyword>
<gene>
    <name evidence="7" type="ORF">LSAA_1874</name>
</gene>
<keyword evidence="6" id="KW-0472">Membrane</keyword>
<dbReference type="PANTHER" id="PTHR23033:SF14">
    <property type="entry name" value="GLYCOPROTEIN-N-ACETYLGALACTOSAMINE 3-BETA-GALACTOSYLTRANSFERASE 1-RELATED"/>
    <property type="match status" value="1"/>
</dbReference>
<name>A0A7R8CF92_LEPSM</name>
<evidence type="ECO:0000256" key="6">
    <source>
        <dbReference type="ARBA" id="ARBA00023136"/>
    </source>
</evidence>
<dbReference type="AlphaFoldDB" id="A0A7R8CF92"/>
<evidence type="ECO:0000313" key="7">
    <source>
        <dbReference type="EMBL" id="CAF2758549.1"/>
    </source>
</evidence>
<keyword evidence="4" id="KW-0735">Signal-anchor</keyword>
<evidence type="ECO:0000256" key="4">
    <source>
        <dbReference type="ARBA" id="ARBA00022968"/>
    </source>
</evidence>